<name>A0A928YU93_9GAMM</name>
<dbReference type="RefSeq" id="WP_193908881.1">
    <property type="nucleotide sequence ID" value="NZ_PRDL01000001.1"/>
</dbReference>
<dbReference type="Gene3D" id="3.10.590.10">
    <property type="entry name" value="ph1033 like domains"/>
    <property type="match status" value="1"/>
</dbReference>
<dbReference type="InterPro" id="IPR047197">
    <property type="entry name" value="THYN1-like_EVE"/>
</dbReference>
<gene>
    <name evidence="3" type="ORF">C4F51_08430</name>
</gene>
<dbReference type="SUPFAM" id="SSF88697">
    <property type="entry name" value="PUA domain-like"/>
    <property type="match status" value="1"/>
</dbReference>
<evidence type="ECO:0000259" key="2">
    <source>
        <dbReference type="Pfam" id="PF01878"/>
    </source>
</evidence>
<proteinExistence type="predicted"/>
<dbReference type="InterPro" id="IPR002740">
    <property type="entry name" value="EVE_domain"/>
</dbReference>
<dbReference type="EMBL" id="PRDL01000001">
    <property type="protein sequence ID" value="MBE8717210.1"/>
    <property type="molecule type" value="Genomic_DNA"/>
</dbReference>
<dbReference type="PANTHER" id="PTHR14087:SF7">
    <property type="entry name" value="THYMOCYTE NUCLEAR PROTEIN 1"/>
    <property type="match status" value="1"/>
</dbReference>
<dbReference type="InterPro" id="IPR015947">
    <property type="entry name" value="PUA-like_sf"/>
</dbReference>
<dbReference type="PANTHER" id="PTHR14087">
    <property type="entry name" value="THYMOCYTE NUCLEAR PROTEIN 1"/>
    <property type="match status" value="1"/>
</dbReference>
<organism evidence="3 4">
    <name type="scientific">Cellvibrio polysaccharolyticus</name>
    <dbReference type="NCBI Taxonomy" id="2082724"/>
    <lineage>
        <taxon>Bacteria</taxon>
        <taxon>Pseudomonadati</taxon>
        <taxon>Pseudomonadota</taxon>
        <taxon>Gammaproteobacteria</taxon>
        <taxon>Cellvibrionales</taxon>
        <taxon>Cellvibrionaceae</taxon>
        <taxon>Cellvibrio</taxon>
    </lineage>
</organism>
<evidence type="ECO:0000256" key="1">
    <source>
        <dbReference type="ARBA" id="ARBA00022553"/>
    </source>
</evidence>
<dbReference type="Pfam" id="PF01878">
    <property type="entry name" value="EVE"/>
    <property type="match status" value="1"/>
</dbReference>
<dbReference type="InterPro" id="IPR052181">
    <property type="entry name" value="5hmC_binding"/>
</dbReference>
<keyword evidence="4" id="KW-1185">Reference proteome</keyword>
<dbReference type="Proteomes" id="UP000652567">
    <property type="component" value="Unassembled WGS sequence"/>
</dbReference>
<dbReference type="AlphaFoldDB" id="A0A928YU93"/>
<feature type="domain" description="EVE" evidence="2">
    <location>
        <begin position="2"/>
        <end position="150"/>
    </location>
</feature>
<evidence type="ECO:0000313" key="3">
    <source>
        <dbReference type="EMBL" id="MBE8717210.1"/>
    </source>
</evidence>
<sequence>MQYWLFKAEPDVFGIEHLAAQPKKTGRWDGIRNYQARNFLRDQVAKGDAVFIYHSHCKQPGVVGIAEVVKAAYPDPTQFDPQSPYFDSKATPDLPRWVAVDIKLTSQFKQVIPLSLIKQQTVLENMVLLKQARLSIQPVSEQEWQAILQLADN</sequence>
<accession>A0A928YU93</accession>
<dbReference type="FunFam" id="3.10.590.10:FF:000003">
    <property type="entry name" value="Thymocyte nuclear protein 1"/>
    <property type="match status" value="1"/>
</dbReference>
<comment type="caution">
    <text evidence="3">The sequence shown here is derived from an EMBL/GenBank/DDBJ whole genome shotgun (WGS) entry which is preliminary data.</text>
</comment>
<evidence type="ECO:0000313" key="4">
    <source>
        <dbReference type="Proteomes" id="UP000652567"/>
    </source>
</evidence>
<reference evidence="3" key="1">
    <citation type="submission" date="2018-07" db="EMBL/GenBank/DDBJ databases">
        <title>Genome assembly of strain Ka43.</title>
        <authorList>
            <person name="Kukolya J."/>
            <person name="Nagy I."/>
            <person name="Horvath B."/>
            <person name="Toth A."/>
        </authorList>
    </citation>
    <scope>NUCLEOTIDE SEQUENCE</scope>
    <source>
        <strain evidence="3">KB43</strain>
    </source>
</reference>
<dbReference type="CDD" id="cd21133">
    <property type="entry name" value="EVE"/>
    <property type="match status" value="1"/>
</dbReference>
<protein>
    <submittedName>
        <fullName evidence="3">EVE domain-containing protein</fullName>
    </submittedName>
</protein>
<keyword evidence="1" id="KW-0597">Phosphoprotein</keyword>